<reference evidence="1" key="1">
    <citation type="submission" date="2018-05" db="EMBL/GenBank/DDBJ databases">
        <authorList>
            <person name="Lanie J.A."/>
            <person name="Ng W.-L."/>
            <person name="Kazmierczak K.M."/>
            <person name="Andrzejewski T.M."/>
            <person name="Davidsen T.M."/>
            <person name="Wayne K.J."/>
            <person name="Tettelin H."/>
            <person name="Glass J.I."/>
            <person name="Rusch D."/>
            <person name="Podicherti R."/>
            <person name="Tsui H.-C.T."/>
            <person name="Winkler M.E."/>
        </authorList>
    </citation>
    <scope>NUCLEOTIDE SEQUENCE</scope>
</reference>
<name>A0A382IEB0_9ZZZZ</name>
<sequence>MRSKQLGIGMKTEIFRVLFEFMKVYVGGCVVC</sequence>
<dbReference type="EMBL" id="UINC01066680">
    <property type="protein sequence ID" value="SVB97632.1"/>
    <property type="molecule type" value="Genomic_DNA"/>
</dbReference>
<accession>A0A382IEB0</accession>
<dbReference type="AlphaFoldDB" id="A0A382IEB0"/>
<gene>
    <name evidence="1" type="ORF">METZ01_LOCUS250486</name>
</gene>
<evidence type="ECO:0000313" key="1">
    <source>
        <dbReference type="EMBL" id="SVB97632.1"/>
    </source>
</evidence>
<protein>
    <submittedName>
        <fullName evidence="1">Uncharacterized protein</fullName>
    </submittedName>
</protein>
<organism evidence="1">
    <name type="scientific">marine metagenome</name>
    <dbReference type="NCBI Taxonomy" id="408172"/>
    <lineage>
        <taxon>unclassified sequences</taxon>
        <taxon>metagenomes</taxon>
        <taxon>ecological metagenomes</taxon>
    </lineage>
</organism>
<proteinExistence type="predicted"/>